<reference evidence="3" key="1">
    <citation type="submission" date="2020-01" db="EMBL/GenBank/DDBJ databases">
        <authorList>
            <person name="Fang Y."/>
            <person name="Sun R."/>
            <person name="Nie L."/>
            <person name="He J."/>
            <person name="Hao L."/>
            <person name="Wang L."/>
            <person name="Su S."/>
            <person name="Lv E."/>
            <person name="Zhang Z."/>
            <person name="Xie R."/>
            <person name="Liu H."/>
        </authorList>
    </citation>
    <scope>NUCLEOTIDE SEQUENCE [LARGE SCALE GENOMIC DNA]</scope>
    <source>
        <strain evidence="3">XCT-53</strain>
    </source>
</reference>
<evidence type="ECO:0000313" key="3">
    <source>
        <dbReference type="Proteomes" id="UP000586722"/>
    </source>
</evidence>
<dbReference type="EMBL" id="JAABLQ010000004">
    <property type="protein sequence ID" value="NBN80374.1"/>
    <property type="molecule type" value="Genomic_DNA"/>
</dbReference>
<dbReference type="RefSeq" id="WP_161677858.1">
    <property type="nucleotide sequence ID" value="NZ_JAABLP010000006.1"/>
</dbReference>
<keyword evidence="3" id="KW-1185">Reference proteome</keyword>
<dbReference type="Gene3D" id="3.90.960.10">
    <property type="entry name" value="YbaK/aminoacyl-tRNA synthetase-associated domain"/>
    <property type="match status" value="1"/>
</dbReference>
<gene>
    <name evidence="2" type="ORF">GWI72_19005</name>
</gene>
<dbReference type="SUPFAM" id="SSF55826">
    <property type="entry name" value="YbaK/ProRS associated domain"/>
    <property type="match status" value="1"/>
</dbReference>
<evidence type="ECO:0000256" key="1">
    <source>
        <dbReference type="ARBA" id="ARBA00010201"/>
    </source>
</evidence>
<dbReference type="PANTHER" id="PTHR31423:SF3">
    <property type="entry name" value="PROLYL-TRNA SYNTHETASE ASSOCIATED DOMAIN-CONTAINING PROTEIN 1-RELATED"/>
    <property type="match status" value="1"/>
</dbReference>
<organism evidence="2 3">
    <name type="scientific">Pannonibacter tanglangensis</name>
    <dbReference type="NCBI Taxonomy" id="2750084"/>
    <lineage>
        <taxon>Bacteria</taxon>
        <taxon>Pseudomonadati</taxon>
        <taxon>Pseudomonadota</taxon>
        <taxon>Alphaproteobacteria</taxon>
        <taxon>Hyphomicrobiales</taxon>
        <taxon>Stappiaceae</taxon>
        <taxon>Pannonibacter</taxon>
    </lineage>
</organism>
<protein>
    <submittedName>
        <fullName evidence="2">Prolyl-tRNA synthetase associated domain-containing protein</fullName>
    </submittedName>
</protein>
<comment type="similarity">
    <text evidence="1">Belongs to the PRORSD1 family.</text>
</comment>
<proteinExistence type="inferred from homology"/>
<dbReference type="InterPro" id="IPR007214">
    <property type="entry name" value="YbaK/aa-tRNA-synth-assoc-dom"/>
</dbReference>
<comment type="caution">
    <text evidence="2">The sequence shown here is derived from an EMBL/GenBank/DDBJ whole genome shotgun (WGS) entry which is preliminary data.</text>
</comment>
<accession>A0A7X5F6F4</accession>
<dbReference type="AlphaFoldDB" id="A0A7X5F6F4"/>
<evidence type="ECO:0000313" key="2">
    <source>
        <dbReference type="EMBL" id="NBN80374.1"/>
    </source>
</evidence>
<dbReference type="InterPro" id="IPR040285">
    <property type="entry name" value="ProX/PRXD1"/>
</dbReference>
<dbReference type="CDD" id="cd04335">
    <property type="entry name" value="PrdX_deacylase"/>
    <property type="match status" value="1"/>
</dbReference>
<dbReference type="FunFam" id="3.90.960.10:FF:000005">
    <property type="entry name" value="Putative prolyl-tRNA synthetase"/>
    <property type="match status" value="1"/>
</dbReference>
<sequence>MPATRDDLMAFFDKLGIKTTTVDHRPVFTVAEGADIHARIPGAHTRNLFVKDKKGKLFLIVVLHDATVDLKQVHTLIGGSGRVSFGSPEQMMQYLGVVPGSVTPFGLINDTGQDLTAIFDAAMMQHEVLNFHPLSNDATTTISRDDLLAFARGCGHDPLVIAVTEEAKAQGL</sequence>
<dbReference type="Pfam" id="PF04073">
    <property type="entry name" value="tRNA_edit"/>
    <property type="match status" value="1"/>
</dbReference>
<dbReference type="PANTHER" id="PTHR31423">
    <property type="entry name" value="YBAK DOMAIN-CONTAINING PROTEIN"/>
    <property type="match status" value="1"/>
</dbReference>
<dbReference type="GO" id="GO:0002161">
    <property type="term" value="F:aminoacyl-tRNA deacylase activity"/>
    <property type="evidence" value="ECO:0007669"/>
    <property type="project" value="InterPro"/>
</dbReference>
<dbReference type="InterPro" id="IPR036754">
    <property type="entry name" value="YbaK/aa-tRNA-synt-asso_dom_sf"/>
</dbReference>
<name>A0A7X5F6F4_9HYPH</name>
<dbReference type="Proteomes" id="UP000586722">
    <property type="component" value="Unassembled WGS sequence"/>
</dbReference>